<proteinExistence type="predicted"/>
<sequence>MGTLIYAHAPTSRYPAMTNITTKEINFTVKYGDETLSLKGTVFQPEQPDAASKKLPPVIFNSGFTGGVTMYGQLFGRALAARGYRVMTYDVAGFFSNKHIRNTIQAGDIEITNVILEDQKDEVLGAVDWAREHFGEMPVVASWAMGSVASLGAVAELAAAGGEQIRFWVPMSYTNIRKLQALRADQGAADAAIQQLADDAPIPPFDTGTDGTRLGYYPLDPETQAYVDQQLGGYTEAGGADRWPGCTHVTAKSYKSYVAYDPEQSIEGAKGFPPALIIHGADNTLHMPSESVRLHQNYPGDAGPSALIISHMQHGQQNQVDSPVFQSMIQSIDEAIRARG</sequence>
<dbReference type="AlphaFoldDB" id="A0A5E7A5C8"/>
<evidence type="ECO:0000313" key="2">
    <source>
        <dbReference type="Proteomes" id="UP000409037"/>
    </source>
</evidence>
<dbReference type="InterPro" id="IPR029058">
    <property type="entry name" value="AB_hydrolase_fold"/>
</dbReference>
<evidence type="ECO:0008006" key="3">
    <source>
        <dbReference type="Google" id="ProtNLM"/>
    </source>
</evidence>
<reference evidence="1 2" key="1">
    <citation type="submission" date="2019-09" db="EMBL/GenBank/DDBJ databases">
        <authorList>
            <person name="Chandra G."/>
            <person name="Truman W A."/>
        </authorList>
    </citation>
    <scope>NUCLEOTIDE SEQUENCE [LARGE SCALE GENOMIC DNA]</scope>
    <source>
        <strain evidence="1">PS833</strain>
    </source>
</reference>
<dbReference type="EMBL" id="CABVHU010000001">
    <property type="protein sequence ID" value="VVN73840.1"/>
    <property type="molecule type" value="Genomic_DNA"/>
</dbReference>
<dbReference type="Proteomes" id="UP000409037">
    <property type="component" value="Unassembled WGS sequence"/>
</dbReference>
<protein>
    <recommendedName>
        <fullName evidence="3">Alpha/beta hydrolase</fullName>
    </recommendedName>
</protein>
<organism evidence="1 2">
    <name type="scientific">Pseudomonas fluorescens</name>
    <dbReference type="NCBI Taxonomy" id="294"/>
    <lineage>
        <taxon>Bacteria</taxon>
        <taxon>Pseudomonadati</taxon>
        <taxon>Pseudomonadota</taxon>
        <taxon>Gammaproteobacteria</taxon>
        <taxon>Pseudomonadales</taxon>
        <taxon>Pseudomonadaceae</taxon>
        <taxon>Pseudomonas</taxon>
    </lineage>
</organism>
<accession>A0A5E7A5C8</accession>
<evidence type="ECO:0000313" key="1">
    <source>
        <dbReference type="EMBL" id="VVN73840.1"/>
    </source>
</evidence>
<dbReference type="SUPFAM" id="SSF53474">
    <property type="entry name" value="alpha/beta-Hydrolases"/>
    <property type="match status" value="1"/>
</dbReference>
<gene>
    <name evidence="1" type="ORF">PS833_00598</name>
</gene>
<dbReference type="Gene3D" id="3.40.50.1820">
    <property type="entry name" value="alpha/beta hydrolase"/>
    <property type="match status" value="1"/>
</dbReference>
<name>A0A5E7A5C8_PSEFL</name>